<evidence type="ECO:0000313" key="2">
    <source>
        <dbReference type="Proteomes" id="UP001596977"/>
    </source>
</evidence>
<sequence length="109" mass="11584">MEGRLKALRLRSNWDDAVLVCAKCSKKLDGGFGPRGRQPLAKALRKHLRLKKGRKARAGIVEVKCLGVCPKGAVTVLNGAASREWLIVPAGMALDAVAAELGLEDQPAA</sequence>
<organism evidence="1 2">
    <name type="scientific">Sphingomonas canadensis</name>
    <dbReference type="NCBI Taxonomy" id="1219257"/>
    <lineage>
        <taxon>Bacteria</taxon>
        <taxon>Pseudomonadati</taxon>
        <taxon>Pseudomonadota</taxon>
        <taxon>Alphaproteobacteria</taxon>
        <taxon>Sphingomonadales</taxon>
        <taxon>Sphingomonadaceae</taxon>
        <taxon>Sphingomonas</taxon>
    </lineage>
</organism>
<evidence type="ECO:0000313" key="1">
    <source>
        <dbReference type="EMBL" id="MFD0945938.1"/>
    </source>
</evidence>
<gene>
    <name evidence="1" type="ORF">ACFQ1E_06265</name>
</gene>
<dbReference type="EMBL" id="JBHTJG010000002">
    <property type="protein sequence ID" value="MFD0945938.1"/>
    <property type="molecule type" value="Genomic_DNA"/>
</dbReference>
<name>A0ABW3H3G9_9SPHN</name>
<proteinExistence type="predicted"/>
<dbReference type="Gene3D" id="3.40.30.10">
    <property type="entry name" value="Glutaredoxin"/>
    <property type="match status" value="1"/>
</dbReference>
<reference evidence="2" key="1">
    <citation type="journal article" date="2019" name="Int. J. Syst. Evol. Microbiol.">
        <title>The Global Catalogue of Microorganisms (GCM) 10K type strain sequencing project: providing services to taxonomists for standard genome sequencing and annotation.</title>
        <authorList>
            <consortium name="The Broad Institute Genomics Platform"/>
            <consortium name="The Broad Institute Genome Sequencing Center for Infectious Disease"/>
            <person name="Wu L."/>
            <person name="Ma J."/>
        </authorList>
    </citation>
    <scope>NUCLEOTIDE SEQUENCE [LARGE SCALE GENOMIC DNA]</scope>
    <source>
        <strain evidence="2">CCUG 62982</strain>
    </source>
</reference>
<protein>
    <submittedName>
        <fullName evidence="1">(2Fe-2S) ferredoxin domain-containing protein</fullName>
    </submittedName>
</protein>
<keyword evidence="2" id="KW-1185">Reference proteome</keyword>
<comment type="caution">
    <text evidence="1">The sequence shown here is derived from an EMBL/GenBank/DDBJ whole genome shotgun (WGS) entry which is preliminary data.</text>
</comment>
<accession>A0ABW3H3G9</accession>
<dbReference type="RefSeq" id="WP_264943261.1">
    <property type="nucleotide sequence ID" value="NZ_JAPDRA010000002.1"/>
</dbReference>
<dbReference type="Proteomes" id="UP001596977">
    <property type="component" value="Unassembled WGS sequence"/>
</dbReference>